<dbReference type="GeneID" id="20309071"/>
<dbReference type="GO" id="GO:0003677">
    <property type="term" value="F:DNA binding"/>
    <property type="evidence" value="ECO:0007669"/>
    <property type="project" value="UniProtKB-KW"/>
</dbReference>
<proteinExistence type="predicted"/>
<organism evidence="7 8">
    <name type="scientific">Exophiala dermatitidis (strain ATCC 34100 / CBS 525.76 / NIH/UT8656)</name>
    <name type="common">Black yeast</name>
    <name type="synonym">Wangiella dermatitidis</name>
    <dbReference type="NCBI Taxonomy" id="858893"/>
    <lineage>
        <taxon>Eukaryota</taxon>
        <taxon>Fungi</taxon>
        <taxon>Dikarya</taxon>
        <taxon>Ascomycota</taxon>
        <taxon>Pezizomycotina</taxon>
        <taxon>Eurotiomycetes</taxon>
        <taxon>Chaetothyriomycetidae</taxon>
        <taxon>Chaetothyriales</taxon>
        <taxon>Herpotrichiellaceae</taxon>
        <taxon>Exophiala</taxon>
    </lineage>
</organism>
<evidence type="ECO:0000259" key="6">
    <source>
        <dbReference type="PROSITE" id="PS50048"/>
    </source>
</evidence>
<dbReference type="InParanoid" id="H6C068"/>
<reference evidence="7" key="1">
    <citation type="submission" date="2011-07" db="EMBL/GenBank/DDBJ databases">
        <title>The Genome Sequence of Exophiala (Wangiella) dermatitidis NIH/UT8656.</title>
        <authorList>
            <consortium name="The Broad Institute Genome Sequencing Platform"/>
            <person name="Cuomo C."/>
            <person name="Wang Z."/>
            <person name="Hunicke-Smith S."/>
            <person name="Szanislo P.J."/>
            <person name="Earl A."/>
            <person name="Young S.K."/>
            <person name="Zeng Q."/>
            <person name="Gargeya S."/>
            <person name="Fitzgerald M."/>
            <person name="Haas B."/>
            <person name="Abouelleil A."/>
            <person name="Alvarado L."/>
            <person name="Arachchi H.M."/>
            <person name="Berlin A."/>
            <person name="Brown A."/>
            <person name="Chapman S.B."/>
            <person name="Chen Z."/>
            <person name="Dunbar C."/>
            <person name="Freedman E."/>
            <person name="Gearin G."/>
            <person name="Gellesch M."/>
            <person name="Goldberg J."/>
            <person name="Griggs A."/>
            <person name="Gujja S."/>
            <person name="Heiman D."/>
            <person name="Howarth C."/>
            <person name="Larson L."/>
            <person name="Lui A."/>
            <person name="MacDonald P.J.P."/>
            <person name="Montmayeur A."/>
            <person name="Murphy C."/>
            <person name="Neiman D."/>
            <person name="Pearson M."/>
            <person name="Priest M."/>
            <person name="Roberts A."/>
            <person name="Saif S."/>
            <person name="Shea T."/>
            <person name="Shenoy N."/>
            <person name="Sisk P."/>
            <person name="Stolte C."/>
            <person name="Sykes S."/>
            <person name="Wortman J."/>
            <person name="Nusbaum C."/>
            <person name="Birren B."/>
        </authorList>
    </citation>
    <scope>NUCLEOTIDE SEQUENCE</scope>
    <source>
        <strain evidence="7">NIH/UT8656</strain>
    </source>
</reference>
<sequence length="707" mass="78959">MNLSKIVDATPAPRRTQFSSCDRCRKARLACDAVRIRLQPDKPDESRSCSRCTRRGQKCTFEWIKTVKRPTTRPRRNSQAVHVPVPTNQGQFSLSPPDSLPSGHGASASDTPVELVEKRSIECHWGQTSDSPVSIPNPTHNPNSPVSIPNPSPADYKSCPLDEAIAMVGDWLDRIFESCFEHAYGLWLGRHCCPFVSEPDSDIILPPTRLFSELDACLAEDWEARNVGSGWPSSMSRQEKDYQTEQSLRRAIHSFAARWLHLVPLTLPPGVVQFDITRELWRRARTDMLKVINRVSYRSVLTLFLFGLTPIPVGISEEEELDGLTGQICVQTALQQVQRLRERQQNHQFNGTKVSLGTTDMFSSPAPRSNFSRIFLSAESRAYWGALIFDTSASLTLNYRSFLTSGLHGVASESSWRVLKMGLGSFYTRTEDWRTGVVEMTDDMALEAIAGAGAGNMYLWKMIAVLKESLREGHGEEKVAEAWTACMEALEMFKATFRPLLDLCEPRIRFMDQARKLHWFQLMLHHNLGLLILIDGVAAAERSDLLAQLTQVRLEAERELLDAINFGLDNSYTIHGPPRRSSVSGVSGGISGVQSSSNSFPTVLSASLVAINPYPHSLVAAIQLVDKAVSRDYMQGKVGLEAYRRLKTTLLRALEQSPQMSMSVEAARREMVKSLAQLDRIGIAGKSLSMSPEIARAQHHHRLAYPE</sequence>
<dbReference type="VEuPathDB" id="FungiDB:HMPREF1120_04432"/>
<dbReference type="InterPro" id="IPR036864">
    <property type="entry name" value="Zn2-C6_fun-type_DNA-bd_sf"/>
</dbReference>
<feature type="compositionally biased region" description="Polar residues" evidence="5">
    <location>
        <begin position="127"/>
        <end position="140"/>
    </location>
</feature>
<keyword evidence="3" id="KW-0804">Transcription</keyword>
<feature type="domain" description="Zn(2)-C6 fungal-type" evidence="6">
    <location>
        <begin position="20"/>
        <end position="61"/>
    </location>
</feature>
<feature type="compositionally biased region" description="Polar residues" evidence="5">
    <location>
        <begin position="86"/>
        <end position="96"/>
    </location>
</feature>
<gene>
    <name evidence="7" type="ORF">HMPREF1120_04432</name>
</gene>
<feature type="region of interest" description="Disordered" evidence="5">
    <location>
        <begin position="70"/>
        <end position="111"/>
    </location>
</feature>
<protein>
    <recommendedName>
        <fullName evidence="6">Zn(2)-C6 fungal-type domain-containing protein</fullName>
    </recommendedName>
</protein>
<accession>H6C068</accession>
<evidence type="ECO:0000313" key="8">
    <source>
        <dbReference type="Proteomes" id="UP000007304"/>
    </source>
</evidence>
<dbReference type="EMBL" id="JH226133">
    <property type="protein sequence ID" value="EHY56350.1"/>
    <property type="molecule type" value="Genomic_DNA"/>
</dbReference>
<evidence type="ECO:0000313" key="7">
    <source>
        <dbReference type="EMBL" id="EHY56350.1"/>
    </source>
</evidence>
<keyword evidence="1" id="KW-0805">Transcription regulation</keyword>
<evidence type="ECO:0000256" key="1">
    <source>
        <dbReference type="ARBA" id="ARBA00023015"/>
    </source>
</evidence>
<dbReference type="SMART" id="SM00066">
    <property type="entry name" value="GAL4"/>
    <property type="match status" value="1"/>
</dbReference>
<dbReference type="RefSeq" id="XP_009156811.1">
    <property type="nucleotide sequence ID" value="XM_009158563.1"/>
</dbReference>
<dbReference type="Gene3D" id="4.10.240.10">
    <property type="entry name" value="Zn(2)-C6 fungal-type DNA-binding domain"/>
    <property type="match status" value="1"/>
</dbReference>
<feature type="region of interest" description="Disordered" evidence="5">
    <location>
        <begin position="127"/>
        <end position="150"/>
    </location>
</feature>
<dbReference type="GO" id="GO:0008270">
    <property type="term" value="F:zinc ion binding"/>
    <property type="evidence" value="ECO:0007669"/>
    <property type="project" value="InterPro"/>
</dbReference>
<evidence type="ECO:0000256" key="2">
    <source>
        <dbReference type="ARBA" id="ARBA00023125"/>
    </source>
</evidence>
<dbReference type="Proteomes" id="UP000007304">
    <property type="component" value="Unassembled WGS sequence"/>
</dbReference>
<dbReference type="STRING" id="858893.H6C068"/>
<dbReference type="InterPro" id="IPR001138">
    <property type="entry name" value="Zn2Cys6_DnaBD"/>
</dbReference>
<dbReference type="eggNOG" id="KOG2304">
    <property type="taxonomic scope" value="Eukaryota"/>
</dbReference>
<dbReference type="OMA" id="ASMADEC"/>
<keyword evidence="8" id="KW-1185">Reference proteome</keyword>
<name>H6C068_EXODN</name>
<dbReference type="OrthoDB" id="5958943at2759"/>
<dbReference type="AlphaFoldDB" id="H6C068"/>
<keyword evidence="2" id="KW-0238">DNA-binding</keyword>
<dbReference type="CDD" id="cd00067">
    <property type="entry name" value="GAL4"/>
    <property type="match status" value="1"/>
</dbReference>
<evidence type="ECO:0000256" key="5">
    <source>
        <dbReference type="SAM" id="MobiDB-lite"/>
    </source>
</evidence>
<keyword evidence="4" id="KW-0539">Nucleus</keyword>
<evidence type="ECO:0000256" key="3">
    <source>
        <dbReference type="ARBA" id="ARBA00023163"/>
    </source>
</evidence>
<dbReference type="HOGENOM" id="CLU_017201_2_0_1"/>
<dbReference type="SUPFAM" id="SSF57701">
    <property type="entry name" value="Zn2/Cys6 DNA-binding domain"/>
    <property type="match status" value="1"/>
</dbReference>
<dbReference type="GO" id="GO:0000981">
    <property type="term" value="F:DNA-binding transcription factor activity, RNA polymerase II-specific"/>
    <property type="evidence" value="ECO:0007669"/>
    <property type="project" value="InterPro"/>
</dbReference>
<evidence type="ECO:0000256" key="4">
    <source>
        <dbReference type="ARBA" id="ARBA00023242"/>
    </source>
</evidence>
<dbReference type="PROSITE" id="PS50048">
    <property type="entry name" value="ZN2_CY6_FUNGAL_2"/>
    <property type="match status" value="1"/>
</dbReference>